<dbReference type="PANTHER" id="PTHR30055:SF234">
    <property type="entry name" value="HTH-TYPE TRANSCRIPTIONAL REGULATOR BETI"/>
    <property type="match status" value="1"/>
</dbReference>
<protein>
    <submittedName>
        <fullName evidence="6">TetR/AcrR family transcriptional regulator</fullName>
    </submittedName>
</protein>
<feature type="domain" description="HTH tetR-type" evidence="5">
    <location>
        <begin position="13"/>
        <end position="73"/>
    </location>
</feature>
<feature type="DNA-binding region" description="H-T-H motif" evidence="4">
    <location>
        <begin position="36"/>
        <end position="55"/>
    </location>
</feature>
<dbReference type="InterPro" id="IPR009057">
    <property type="entry name" value="Homeodomain-like_sf"/>
</dbReference>
<dbReference type="SUPFAM" id="SSF46689">
    <property type="entry name" value="Homeodomain-like"/>
    <property type="match status" value="1"/>
</dbReference>
<dbReference type="SUPFAM" id="SSF48498">
    <property type="entry name" value="Tetracyclin repressor-like, C-terminal domain"/>
    <property type="match status" value="1"/>
</dbReference>
<dbReference type="PANTHER" id="PTHR30055">
    <property type="entry name" value="HTH-TYPE TRANSCRIPTIONAL REGULATOR RUTR"/>
    <property type="match status" value="1"/>
</dbReference>
<dbReference type="Gene3D" id="1.10.357.10">
    <property type="entry name" value="Tetracycline Repressor, domain 2"/>
    <property type="match status" value="1"/>
</dbReference>
<evidence type="ECO:0000313" key="7">
    <source>
        <dbReference type="Proteomes" id="UP001595914"/>
    </source>
</evidence>
<keyword evidence="7" id="KW-1185">Reference proteome</keyword>
<reference evidence="7" key="1">
    <citation type="journal article" date="2019" name="Int. J. Syst. Evol. Microbiol.">
        <title>The Global Catalogue of Microorganisms (GCM) 10K type strain sequencing project: providing services to taxonomists for standard genome sequencing and annotation.</title>
        <authorList>
            <consortium name="The Broad Institute Genomics Platform"/>
            <consortium name="The Broad Institute Genome Sequencing Center for Infectious Disease"/>
            <person name="Wu L."/>
            <person name="Ma J."/>
        </authorList>
    </citation>
    <scope>NUCLEOTIDE SEQUENCE [LARGE SCALE GENOMIC DNA]</scope>
    <source>
        <strain evidence="7">CCUG 54520</strain>
    </source>
</reference>
<dbReference type="PRINTS" id="PR00455">
    <property type="entry name" value="HTHTETR"/>
</dbReference>
<keyword evidence="1" id="KW-0805">Transcription regulation</keyword>
<evidence type="ECO:0000256" key="2">
    <source>
        <dbReference type="ARBA" id="ARBA00023125"/>
    </source>
</evidence>
<dbReference type="InterPro" id="IPR001647">
    <property type="entry name" value="HTH_TetR"/>
</dbReference>
<dbReference type="InterPro" id="IPR036271">
    <property type="entry name" value="Tet_transcr_reg_TetR-rel_C_sf"/>
</dbReference>
<dbReference type="Proteomes" id="UP001595914">
    <property type="component" value="Unassembled WGS sequence"/>
</dbReference>
<comment type="caution">
    <text evidence="6">The sequence shown here is derived from an EMBL/GenBank/DDBJ whole genome shotgun (WGS) entry which is preliminary data.</text>
</comment>
<dbReference type="RefSeq" id="WP_378419869.1">
    <property type="nucleotide sequence ID" value="NZ_JBHSFO010000015.1"/>
</dbReference>
<evidence type="ECO:0000256" key="4">
    <source>
        <dbReference type="PROSITE-ProRule" id="PRU00335"/>
    </source>
</evidence>
<evidence type="ECO:0000313" key="6">
    <source>
        <dbReference type="EMBL" id="MFC4606142.1"/>
    </source>
</evidence>
<dbReference type="Pfam" id="PF00440">
    <property type="entry name" value="TetR_N"/>
    <property type="match status" value="1"/>
</dbReference>
<accession>A0ABV9FZU4</accession>
<name>A0ABV9FZU4_9NOCA</name>
<proteinExistence type="predicted"/>
<gene>
    <name evidence="6" type="ORF">ACFO6S_20795</name>
</gene>
<dbReference type="PROSITE" id="PS50977">
    <property type="entry name" value="HTH_TETR_2"/>
    <property type="match status" value="1"/>
</dbReference>
<evidence type="ECO:0000256" key="1">
    <source>
        <dbReference type="ARBA" id="ARBA00023015"/>
    </source>
</evidence>
<keyword evidence="2 4" id="KW-0238">DNA-binding</keyword>
<evidence type="ECO:0000259" key="5">
    <source>
        <dbReference type="PROSITE" id="PS50977"/>
    </source>
</evidence>
<sequence>MTERVDKRSLRYQGRREELLGLITEYVIEHGLGDQSIRPLAQAAGISHASLLGHFGSKEELLAAVVEHLRRGSIPLAMGRDDDDPVELLKSWWVARTAPEILPRFRLMFEIYSQALWDPERYERYLEYFVDDWLDALQVGLRHRDCPERDVAEVATLILAQVRGLLLDLLATGDRARVDRAFKFFVDFVAAQIREWQSAASRAQATGSDACCAG</sequence>
<dbReference type="InterPro" id="IPR050109">
    <property type="entry name" value="HTH-type_TetR-like_transc_reg"/>
</dbReference>
<organism evidence="6 7">
    <name type="scientific">Rhodococcus kronopolitis</name>
    <dbReference type="NCBI Taxonomy" id="1460226"/>
    <lineage>
        <taxon>Bacteria</taxon>
        <taxon>Bacillati</taxon>
        <taxon>Actinomycetota</taxon>
        <taxon>Actinomycetes</taxon>
        <taxon>Mycobacteriales</taxon>
        <taxon>Nocardiaceae</taxon>
        <taxon>Rhodococcus</taxon>
    </lineage>
</organism>
<evidence type="ECO:0000256" key="3">
    <source>
        <dbReference type="ARBA" id="ARBA00023163"/>
    </source>
</evidence>
<dbReference type="EMBL" id="JBHSFO010000015">
    <property type="protein sequence ID" value="MFC4606142.1"/>
    <property type="molecule type" value="Genomic_DNA"/>
</dbReference>
<keyword evidence="3" id="KW-0804">Transcription</keyword>